<dbReference type="PANTHER" id="PTHR11880">
    <property type="entry name" value="RIBOSOMAL PROTEIN S19P FAMILY MEMBER"/>
    <property type="match status" value="1"/>
</dbReference>
<evidence type="ECO:0000313" key="5">
    <source>
        <dbReference type="EMBL" id="KAJ3040840.1"/>
    </source>
</evidence>
<dbReference type="GO" id="GO:0005763">
    <property type="term" value="C:mitochondrial small ribosomal subunit"/>
    <property type="evidence" value="ECO:0007669"/>
    <property type="project" value="TreeGrafter"/>
</dbReference>
<dbReference type="SUPFAM" id="SSF54570">
    <property type="entry name" value="Ribosomal protein S19"/>
    <property type="match status" value="1"/>
</dbReference>
<keyword evidence="6" id="KW-1185">Reference proteome</keyword>
<dbReference type="EMBL" id="JADGJD010001530">
    <property type="protein sequence ID" value="KAJ3040840.1"/>
    <property type="molecule type" value="Genomic_DNA"/>
</dbReference>
<dbReference type="GO" id="GO:0000028">
    <property type="term" value="P:ribosomal small subunit assembly"/>
    <property type="evidence" value="ECO:0007669"/>
    <property type="project" value="TreeGrafter"/>
</dbReference>
<reference evidence="5" key="1">
    <citation type="submission" date="2020-05" db="EMBL/GenBank/DDBJ databases">
        <title>Phylogenomic resolution of chytrid fungi.</title>
        <authorList>
            <person name="Stajich J.E."/>
            <person name="Amses K."/>
            <person name="Simmons R."/>
            <person name="Seto K."/>
            <person name="Myers J."/>
            <person name="Bonds A."/>
            <person name="Quandt C.A."/>
            <person name="Barry K."/>
            <person name="Liu P."/>
            <person name="Grigoriev I."/>
            <person name="Longcore J.E."/>
            <person name="James T.Y."/>
        </authorList>
    </citation>
    <scope>NUCLEOTIDE SEQUENCE</scope>
    <source>
        <strain evidence="5">JEL0318</strain>
    </source>
</reference>
<dbReference type="HAMAP" id="MF_00531">
    <property type="entry name" value="Ribosomal_uS19"/>
    <property type="match status" value="1"/>
</dbReference>
<dbReference type="GO" id="GO:0003723">
    <property type="term" value="F:RNA binding"/>
    <property type="evidence" value="ECO:0007669"/>
    <property type="project" value="InterPro"/>
</dbReference>
<dbReference type="InterPro" id="IPR002222">
    <property type="entry name" value="Ribosomal_uS19"/>
</dbReference>
<proteinExistence type="inferred from homology"/>
<dbReference type="Pfam" id="PF00203">
    <property type="entry name" value="Ribosomal_S19"/>
    <property type="match status" value="1"/>
</dbReference>
<dbReference type="GO" id="GO:0003735">
    <property type="term" value="F:structural constituent of ribosome"/>
    <property type="evidence" value="ECO:0007669"/>
    <property type="project" value="InterPro"/>
</dbReference>
<accession>A0AAD5S3F1</accession>
<sequence>MVGRAVWKGPYFVPFPVVPPGQAVQTYARSCTILPSYVGRKFEVHNGNSFIPVTVTEDMVGHKLGEFAFTRKKFSFKKKDDKKGGR</sequence>
<dbReference type="AlphaFoldDB" id="A0AAD5S3F1"/>
<name>A0AAD5S3F1_9FUNG</name>
<evidence type="ECO:0000256" key="4">
    <source>
        <dbReference type="RuleBase" id="RU003485"/>
    </source>
</evidence>
<keyword evidence="3 4" id="KW-0687">Ribonucleoprotein</keyword>
<dbReference type="Gene3D" id="3.30.860.10">
    <property type="entry name" value="30s Ribosomal Protein S19, Chain A"/>
    <property type="match status" value="1"/>
</dbReference>
<dbReference type="PRINTS" id="PR00975">
    <property type="entry name" value="RIBOSOMALS19"/>
</dbReference>
<protein>
    <submittedName>
        <fullName evidence="5">Mitochondrial ribosomal small subunit component</fullName>
    </submittedName>
</protein>
<comment type="caution">
    <text evidence="5">The sequence shown here is derived from an EMBL/GenBank/DDBJ whole genome shotgun (WGS) entry which is preliminary data.</text>
</comment>
<dbReference type="GO" id="GO:0006412">
    <property type="term" value="P:translation"/>
    <property type="evidence" value="ECO:0007669"/>
    <property type="project" value="InterPro"/>
</dbReference>
<evidence type="ECO:0000256" key="2">
    <source>
        <dbReference type="ARBA" id="ARBA00022980"/>
    </source>
</evidence>
<organism evidence="5 6">
    <name type="scientific">Rhizophlyctis rosea</name>
    <dbReference type="NCBI Taxonomy" id="64517"/>
    <lineage>
        <taxon>Eukaryota</taxon>
        <taxon>Fungi</taxon>
        <taxon>Fungi incertae sedis</taxon>
        <taxon>Chytridiomycota</taxon>
        <taxon>Chytridiomycota incertae sedis</taxon>
        <taxon>Chytridiomycetes</taxon>
        <taxon>Rhizophlyctidales</taxon>
        <taxon>Rhizophlyctidaceae</taxon>
        <taxon>Rhizophlyctis</taxon>
    </lineage>
</organism>
<evidence type="ECO:0000313" key="6">
    <source>
        <dbReference type="Proteomes" id="UP001212841"/>
    </source>
</evidence>
<dbReference type="PROSITE" id="PS00323">
    <property type="entry name" value="RIBOSOMAL_S19"/>
    <property type="match status" value="1"/>
</dbReference>
<dbReference type="Proteomes" id="UP001212841">
    <property type="component" value="Unassembled WGS sequence"/>
</dbReference>
<evidence type="ECO:0000256" key="1">
    <source>
        <dbReference type="ARBA" id="ARBA00007345"/>
    </source>
</evidence>
<evidence type="ECO:0000256" key="3">
    <source>
        <dbReference type="ARBA" id="ARBA00023274"/>
    </source>
</evidence>
<dbReference type="InterPro" id="IPR023575">
    <property type="entry name" value="Ribosomal_uS19_SF"/>
</dbReference>
<comment type="similarity">
    <text evidence="1 4">Belongs to the universal ribosomal protein uS19 family.</text>
</comment>
<keyword evidence="2 4" id="KW-0689">Ribosomal protein</keyword>
<dbReference type="InterPro" id="IPR020934">
    <property type="entry name" value="Ribosomal_uS19_CS"/>
</dbReference>
<dbReference type="PANTHER" id="PTHR11880:SF8">
    <property type="entry name" value="SMALL RIBOSOMAL SUBUNIT PROTEIN US19M"/>
    <property type="match status" value="1"/>
</dbReference>
<gene>
    <name evidence="5" type="primary">RSM19</name>
    <name evidence="5" type="ORF">HK097_002461</name>
</gene>